<dbReference type="Pfam" id="PF13517">
    <property type="entry name" value="FG-GAP_3"/>
    <property type="match status" value="1"/>
</dbReference>
<evidence type="ECO:0000256" key="1">
    <source>
        <dbReference type="ARBA" id="ARBA00022729"/>
    </source>
</evidence>
<evidence type="ECO:0000313" key="2">
    <source>
        <dbReference type="EMBL" id="CAF4421658.1"/>
    </source>
</evidence>
<keyword evidence="1" id="KW-0732">Signal</keyword>
<dbReference type="Proteomes" id="UP000663881">
    <property type="component" value="Unassembled WGS sequence"/>
</dbReference>
<reference evidence="2" key="1">
    <citation type="submission" date="2021-02" db="EMBL/GenBank/DDBJ databases">
        <authorList>
            <person name="Nowell W R."/>
        </authorList>
    </citation>
    <scope>NUCLEOTIDE SEQUENCE</scope>
</reference>
<dbReference type="Gene3D" id="2.30.30.100">
    <property type="match status" value="1"/>
</dbReference>
<protein>
    <recommendedName>
        <fullName evidence="4">VCBS repeat-containing protein</fullName>
    </recommendedName>
</protein>
<feature type="non-terminal residue" evidence="2">
    <location>
        <position position="1"/>
    </location>
</feature>
<sequence>DNQTDVVVANYGTNNVCILFGCSNGTFTNQTYHPLGYNSRPNWITFQDINGDGWKDIAVPLTGLDDIQILLNLC</sequence>
<dbReference type="InterPro" id="IPR028994">
    <property type="entry name" value="Integrin_alpha_N"/>
</dbReference>
<proteinExistence type="predicted"/>
<accession>A0A820QHC0</accession>
<name>A0A820QHC0_9BILA</name>
<evidence type="ECO:0008006" key="4">
    <source>
        <dbReference type="Google" id="ProtNLM"/>
    </source>
</evidence>
<comment type="caution">
    <text evidence="2">The sequence shown here is derived from an EMBL/GenBank/DDBJ whole genome shotgun (WGS) entry which is preliminary data.</text>
</comment>
<dbReference type="InterPro" id="IPR013517">
    <property type="entry name" value="FG-GAP"/>
</dbReference>
<gene>
    <name evidence="2" type="ORF">OKA104_LOCUS52556</name>
</gene>
<evidence type="ECO:0000313" key="3">
    <source>
        <dbReference type="Proteomes" id="UP000663881"/>
    </source>
</evidence>
<dbReference type="EMBL" id="CAJOAY010030821">
    <property type="protein sequence ID" value="CAF4421658.1"/>
    <property type="molecule type" value="Genomic_DNA"/>
</dbReference>
<organism evidence="2 3">
    <name type="scientific">Adineta steineri</name>
    <dbReference type="NCBI Taxonomy" id="433720"/>
    <lineage>
        <taxon>Eukaryota</taxon>
        <taxon>Metazoa</taxon>
        <taxon>Spiralia</taxon>
        <taxon>Gnathifera</taxon>
        <taxon>Rotifera</taxon>
        <taxon>Eurotatoria</taxon>
        <taxon>Bdelloidea</taxon>
        <taxon>Adinetida</taxon>
        <taxon>Adinetidae</taxon>
        <taxon>Adineta</taxon>
    </lineage>
</organism>
<dbReference type="AlphaFoldDB" id="A0A820QHC0"/>
<dbReference type="SUPFAM" id="SSF69318">
    <property type="entry name" value="Integrin alpha N-terminal domain"/>
    <property type="match status" value="1"/>
</dbReference>